<reference evidence="1 2" key="1">
    <citation type="submission" date="2016-03" db="EMBL/GenBank/DDBJ databases">
        <title>Complete genome sequence of a novel chlorpyrifos degrading bacterium, Cupriavidus nantongensis sp. X1.</title>
        <authorList>
            <person name="Fang L."/>
        </authorList>
    </citation>
    <scope>NUCLEOTIDE SEQUENCE [LARGE SCALE GENOMIC DNA]</scope>
    <source>
        <strain evidence="1 2">X1</strain>
    </source>
</reference>
<dbReference type="GO" id="GO:0004553">
    <property type="term" value="F:hydrolase activity, hydrolyzing O-glycosyl compounds"/>
    <property type="evidence" value="ECO:0007669"/>
    <property type="project" value="TreeGrafter"/>
</dbReference>
<protein>
    <recommendedName>
        <fullName evidence="3">Glycoside hydrolase family 5 domain-containing protein</fullName>
    </recommendedName>
</protein>
<organism evidence="1 2">
    <name type="scientific">Cupriavidus nantongensis</name>
    <dbReference type="NCBI Taxonomy" id="1796606"/>
    <lineage>
        <taxon>Bacteria</taxon>
        <taxon>Pseudomonadati</taxon>
        <taxon>Pseudomonadota</taxon>
        <taxon>Betaproteobacteria</taxon>
        <taxon>Burkholderiales</taxon>
        <taxon>Burkholderiaceae</taxon>
        <taxon>Cupriavidus</taxon>
    </lineage>
</organism>
<gene>
    <name evidence="1" type="ORF">A2G96_13745</name>
</gene>
<evidence type="ECO:0000313" key="2">
    <source>
        <dbReference type="Proteomes" id="UP000075238"/>
    </source>
</evidence>
<proteinExistence type="predicted"/>
<dbReference type="RefSeq" id="WP_062800058.1">
    <property type="nucleotide sequence ID" value="NZ_CP014844.1"/>
</dbReference>
<name>A0A142JKV7_9BURK</name>
<dbReference type="SUPFAM" id="SSF51445">
    <property type="entry name" value="(Trans)glycosidases"/>
    <property type="match status" value="1"/>
</dbReference>
<dbReference type="Proteomes" id="UP000075238">
    <property type="component" value="Chromosome 1"/>
</dbReference>
<keyword evidence="2" id="KW-1185">Reference proteome</keyword>
<dbReference type="EMBL" id="CP014844">
    <property type="protein sequence ID" value="AMR78719.1"/>
    <property type="molecule type" value="Genomic_DNA"/>
</dbReference>
<dbReference type="InterPro" id="IPR017853">
    <property type="entry name" value="GH"/>
</dbReference>
<dbReference type="OrthoDB" id="9774262at2"/>
<dbReference type="InterPro" id="IPR051923">
    <property type="entry name" value="Glycosyl_Hydrolase_39"/>
</dbReference>
<sequence>MSPRSAASPRRGARTRALALAALIAVSGWWPARPAHAENAQASGRIASMPAFAVQIDPATVSARDFAEIRRLGFTHVRFGVRPEVVRGHLAPQRYAQVIAQARQAGLQMLVTLYGGRYIWGDDGEDGGSDASEASFAAFASQFMQRNAGPDLSYEIWNEPDNKTFLHPSVPISRLLSTAGKICDALAQAGTAPLPSVYLFGLARLPGPANPVAEQSLSRLLTDPRLGCIKGLSIHPYRATPETLLRDYRQLGGRIRNSPRPGAQLIVSEWGYASYLPVRSEATQATLIARQVLAGVMAQAPMLGIYAWRDRGQARWDREANFGLLRNDGSEKPVIAMLRDLLGLLSGAKDAQWRQRQDSFVLSLRKDGAVHRIYWGPQARALLRETLAQGGGGAGPDGCKVRALGTAAGARPCAALLQDGTALADAEMLLASWPGGQAPP</sequence>
<evidence type="ECO:0000313" key="1">
    <source>
        <dbReference type="EMBL" id="AMR78719.1"/>
    </source>
</evidence>
<dbReference type="STRING" id="1796606.A2G96_13745"/>
<dbReference type="PANTHER" id="PTHR12631:SF10">
    <property type="entry name" value="BETA-XYLOSIDASE-LIKE PROTEIN-RELATED"/>
    <property type="match status" value="1"/>
</dbReference>
<dbReference type="Gene3D" id="3.20.20.80">
    <property type="entry name" value="Glycosidases"/>
    <property type="match status" value="1"/>
</dbReference>
<accession>A0A142JKV7</accession>
<dbReference type="PANTHER" id="PTHR12631">
    <property type="entry name" value="ALPHA-L-IDURONIDASE"/>
    <property type="match status" value="1"/>
</dbReference>
<evidence type="ECO:0008006" key="3">
    <source>
        <dbReference type="Google" id="ProtNLM"/>
    </source>
</evidence>
<dbReference type="AlphaFoldDB" id="A0A142JKV7"/>
<dbReference type="KEGG" id="cnan:A2G96_13745"/>